<dbReference type="Pfam" id="PF00535">
    <property type="entry name" value="Glycos_transf_2"/>
    <property type="match status" value="1"/>
</dbReference>
<gene>
    <name evidence="2" type="ORF">AAC691_05730</name>
</gene>
<feature type="domain" description="Glycosyltransferase 2-like" evidence="1">
    <location>
        <begin position="8"/>
        <end position="169"/>
    </location>
</feature>
<dbReference type="Proteomes" id="UP001449795">
    <property type="component" value="Chromosome"/>
</dbReference>
<keyword evidence="2" id="KW-0328">Glycosyltransferase</keyword>
<proteinExistence type="predicted"/>
<reference evidence="2 3" key="1">
    <citation type="submission" date="2024-04" db="EMBL/GenBank/DDBJ databases">
        <title>Complete genome sequence of Nguyenibacter vanlangesis HBCM-1154, a strain capable of nitrogen fixation, IAA production, and phosphorus solubilization isolated from sugarcane soil.</title>
        <authorList>
            <person name="MY HANH P."/>
        </authorList>
    </citation>
    <scope>NUCLEOTIDE SEQUENCE [LARGE SCALE GENOMIC DNA]</scope>
    <source>
        <strain evidence="2 3">HBCM 1154</strain>
    </source>
</reference>
<sequence>MSEPIVDILMPAYNAEATIRQAVDSLRNQTRSDIRIVVVDDGSRDGTGRILAELAAEDPRVVVLTQPNGGIVAALTRGMAACSAPFLARLDADDMAAPDRLERQLRHMAEQPDCVALSGSGGHMDAQGRPTGGRVRLARVDRADPAWVPAREPYLPAPFLLIRRAAFDRVGGYRPLVVAEDSDLYWRLSEIGTLRNIDENFGNYRVHAASISSASIRNGRSLAFWSQIAALSARRRRAGQPDLDGIIADAHRYASAVSLQDFHRAAAPALTDHESTWLALAMGMKLVTLAFYRPYELEAADCLFIRDALRAAAAGLPAENRAEIADHLLGTATRLAIRGRVADALKLVSPGRYPALLGRISFRLALPDSLRDRVKKAAGRAQPA</sequence>
<organism evidence="2 3">
    <name type="scientific">Nguyenibacter vanlangensis</name>
    <dbReference type="NCBI Taxonomy" id="1216886"/>
    <lineage>
        <taxon>Bacteria</taxon>
        <taxon>Pseudomonadati</taxon>
        <taxon>Pseudomonadota</taxon>
        <taxon>Alphaproteobacteria</taxon>
        <taxon>Acetobacterales</taxon>
        <taxon>Acetobacteraceae</taxon>
        <taxon>Nguyenibacter</taxon>
    </lineage>
</organism>
<dbReference type="Gene3D" id="3.90.550.10">
    <property type="entry name" value="Spore Coat Polysaccharide Biosynthesis Protein SpsA, Chain A"/>
    <property type="match status" value="1"/>
</dbReference>
<evidence type="ECO:0000313" key="2">
    <source>
        <dbReference type="EMBL" id="XAE43931.1"/>
    </source>
</evidence>
<dbReference type="SUPFAM" id="SSF53448">
    <property type="entry name" value="Nucleotide-diphospho-sugar transferases"/>
    <property type="match status" value="1"/>
</dbReference>
<evidence type="ECO:0000259" key="1">
    <source>
        <dbReference type="Pfam" id="PF00535"/>
    </source>
</evidence>
<dbReference type="RefSeq" id="WP_342629272.1">
    <property type="nucleotide sequence ID" value="NZ_CP152276.1"/>
</dbReference>
<protein>
    <submittedName>
        <fullName evidence="2">Glycosyltransferase family A protein</fullName>
        <ecNumber evidence="2">2.4.-.-</ecNumber>
    </submittedName>
</protein>
<accession>A0ABZ3D909</accession>
<dbReference type="InterPro" id="IPR050834">
    <property type="entry name" value="Glycosyltransf_2"/>
</dbReference>
<keyword evidence="2" id="KW-0808">Transferase</keyword>
<evidence type="ECO:0000313" key="3">
    <source>
        <dbReference type="Proteomes" id="UP001449795"/>
    </source>
</evidence>
<name>A0ABZ3D909_9PROT</name>
<dbReference type="InterPro" id="IPR001173">
    <property type="entry name" value="Glyco_trans_2-like"/>
</dbReference>
<dbReference type="CDD" id="cd00761">
    <property type="entry name" value="Glyco_tranf_GTA_type"/>
    <property type="match status" value="1"/>
</dbReference>
<dbReference type="PANTHER" id="PTHR43685:SF2">
    <property type="entry name" value="GLYCOSYLTRANSFERASE 2-LIKE DOMAIN-CONTAINING PROTEIN"/>
    <property type="match status" value="1"/>
</dbReference>
<keyword evidence="3" id="KW-1185">Reference proteome</keyword>
<dbReference type="InterPro" id="IPR029044">
    <property type="entry name" value="Nucleotide-diphossugar_trans"/>
</dbReference>
<dbReference type="EMBL" id="CP152276">
    <property type="protein sequence ID" value="XAE43931.1"/>
    <property type="molecule type" value="Genomic_DNA"/>
</dbReference>
<dbReference type="PANTHER" id="PTHR43685">
    <property type="entry name" value="GLYCOSYLTRANSFERASE"/>
    <property type="match status" value="1"/>
</dbReference>
<dbReference type="GO" id="GO:0016757">
    <property type="term" value="F:glycosyltransferase activity"/>
    <property type="evidence" value="ECO:0007669"/>
    <property type="project" value="UniProtKB-KW"/>
</dbReference>
<dbReference type="EC" id="2.4.-.-" evidence="2"/>